<dbReference type="PANTHER" id="PTHR48098">
    <property type="entry name" value="ENTEROCHELIN ESTERASE-RELATED"/>
    <property type="match status" value="1"/>
</dbReference>
<comment type="caution">
    <text evidence="2">The sequence shown here is derived from an EMBL/GenBank/DDBJ whole genome shotgun (WGS) entry which is preliminary data.</text>
</comment>
<dbReference type="PANTHER" id="PTHR48098:SF1">
    <property type="entry name" value="DIACYLGLYCEROL ACYLTRANSFERASE_MYCOLYLTRANSFERASE AG85A"/>
    <property type="match status" value="1"/>
</dbReference>
<keyword evidence="3" id="KW-1185">Reference proteome</keyword>
<dbReference type="Gene3D" id="3.40.50.1820">
    <property type="entry name" value="alpha/beta hydrolase"/>
    <property type="match status" value="1"/>
</dbReference>
<protein>
    <submittedName>
        <fullName evidence="2">Esterase family protein</fullName>
    </submittedName>
</protein>
<dbReference type="InterPro" id="IPR000801">
    <property type="entry name" value="Esterase-like"/>
</dbReference>
<name>A0ABS0D6G9_9NOCA</name>
<dbReference type="RefSeq" id="WP_195002329.1">
    <property type="nucleotide sequence ID" value="NZ_JADLQN010000001.1"/>
</dbReference>
<dbReference type="InterPro" id="IPR050583">
    <property type="entry name" value="Mycobacterial_A85_antigen"/>
</dbReference>
<reference evidence="2 3" key="1">
    <citation type="submission" date="2020-10" db="EMBL/GenBank/DDBJ databases">
        <title>Identification of Nocardia species via Next-generation sequencing and recognition of intraspecies genetic diversity.</title>
        <authorList>
            <person name="Li P."/>
            <person name="Li P."/>
            <person name="Lu B."/>
        </authorList>
    </citation>
    <scope>NUCLEOTIDE SEQUENCE [LARGE SCALE GENOMIC DNA]</scope>
    <source>
        <strain evidence="2 3">BJ06-0143</strain>
    </source>
</reference>
<gene>
    <name evidence="2" type="ORF">IU449_05195</name>
</gene>
<proteinExistence type="predicted"/>
<feature type="signal peptide" evidence="1">
    <location>
        <begin position="1"/>
        <end position="21"/>
    </location>
</feature>
<dbReference type="Pfam" id="PF00756">
    <property type="entry name" value="Esterase"/>
    <property type="match status" value="1"/>
</dbReference>
<sequence length="331" mass="35036">MLVALTAVVGTALGAGGYAVAGPTDTVASAARISRTTVLDSGRDYELDVYSAAMDTDVRVRVRAAADRRIPAPTVYLLNGISGGDDGGNWFEKTDVTTFLEDEQVTLVMPLGGEASYYADWHAEDPALGTQRWATFLTRELPPLVDDAFHGNGANAIAGISMAGTSVFQLALGAPGLYRAIGAYSGCARTSDARGRAIVNTVVRIRGGDPANLWGPPEDPRWAANDPYLRVEELRGTAVYLSAGSGLPGEHDTLDAPGTEGDLRKFADQLVIGGALEAIAADCARQLSDRLLESGIPATLELRRGGTHTWAYWAEDFRRSWPLLAAALTAD</sequence>
<accession>A0ABS0D6G9</accession>
<dbReference type="EMBL" id="JADLQN010000001">
    <property type="protein sequence ID" value="MBF6353951.1"/>
    <property type="molecule type" value="Genomic_DNA"/>
</dbReference>
<dbReference type="Proteomes" id="UP000707731">
    <property type="component" value="Unassembled WGS sequence"/>
</dbReference>
<keyword evidence="1" id="KW-0732">Signal</keyword>
<evidence type="ECO:0000313" key="2">
    <source>
        <dbReference type="EMBL" id="MBF6353951.1"/>
    </source>
</evidence>
<dbReference type="InterPro" id="IPR029058">
    <property type="entry name" value="AB_hydrolase_fold"/>
</dbReference>
<evidence type="ECO:0000313" key="3">
    <source>
        <dbReference type="Proteomes" id="UP000707731"/>
    </source>
</evidence>
<dbReference type="SUPFAM" id="SSF53474">
    <property type="entry name" value="alpha/beta-Hydrolases"/>
    <property type="match status" value="1"/>
</dbReference>
<feature type="chain" id="PRO_5045912164" evidence="1">
    <location>
        <begin position="22"/>
        <end position="331"/>
    </location>
</feature>
<evidence type="ECO:0000256" key="1">
    <source>
        <dbReference type="SAM" id="SignalP"/>
    </source>
</evidence>
<organism evidence="2 3">
    <name type="scientific">Nocardia higoensis</name>
    <dbReference type="NCBI Taxonomy" id="228599"/>
    <lineage>
        <taxon>Bacteria</taxon>
        <taxon>Bacillati</taxon>
        <taxon>Actinomycetota</taxon>
        <taxon>Actinomycetes</taxon>
        <taxon>Mycobacteriales</taxon>
        <taxon>Nocardiaceae</taxon>
        <taxon>Nocardia</taxon>
    </lineage>
</organism>